<comment type="caution">
    <text evidence="13">The sequence shown here is derived from an EMBL/GenBank/DDBJ whole genome shotgun (WGS) entry which is preliminary data.</text>
</comment>
<organism evidence="13 14">
    <name type="scientific">Collybia nuda</name>
    <dbReference type="NCBI Taxonomy" id="64659"/>
    <lineage>
        <taxon>Eukaryota</taxon>
        <taxon>Fungi</taxon>
        <taxon>Dikarya</taxon>
        <taxon>Basidiomycota</taxon>
        <taxon>Agaricomycotina</taxon>
        <taxon>Agaricomycetes</taxon>
        <taxon>Agaricomycetidae</taxon>
        <taxon>Agaricales</taxon>
        <taxon>Tricholomatineae</taxon>
        <taxon>Clitocybaceae</taxon>
        <taxon>Collybia</taxon>
    </lineage>
</organism>
<sequence length="363" mass="40436">FEGKFGRTAYAHLFVTQAMHDFLIEKWDLQGQKLILHDRPPYHFHRASAQEMHDLFRRLQPSLTSQNSLNGFLPESSLPYSTPFTHTARSTTSPSPPAESPNFRAKKSSPTPSSVSITPPIYTDVGLPTQRLDRPALLVSSTSWTPDEDFQILLEAMAVYETRATELSLLSAKKGHQSNNGTLPKLLVVLTGKGPLRDTYMRKVGKLQEKWSWVRCVSLWLEAEDYPILLGSADLGVCLHSSSSALDLPMKVVDMFGCGLPVCALDFACLDELVKDGVNGLVFNNSAQLAEQLESLFMSFPKSPRLAALRSSLLKASKPASSSRRVRSPPHRVGLDSEWFWGTWEDNWSQTVRPLILSDLGPR</sequence>
<dbReference type="Pfam" id="PF13692">
    <property type="entry name" value="Glyco_trans_1_4"/>
    <property type="match status" value="1"/>
</dbReference>
<keyword evidence="14" id="KW-1185">Reference proteome</keyword>
<dbReference type="Gene3D" id="3.40.50.2000">
    <property type="entry name" value="Glycogen Phosphorylase B"/>
    <property type="match status" value="1"/>
</dbReference>
<proteinExistence type="predicted"/>
<evidence type="ECO:0000256" key="4">
    <source>
        <dbReference type="ARBA" id="ARBA00015841"/>
    </source>
</evidence>
<dbReference type="SUPFAM" id="SSF53756">
    <property type="entry name" value="UDP-Glycosyltransferase/glycogen phosphorylase"/>
    <property type="match status" value="1"/>
</dbReference>
<dbReference type="EC" id="2.4.1.142" evidence="3"/>
<evidence type="ECO:0000256" key="8">
    <source>
        <dbReference type="ARBA" id="ARBA00022824"/>
    </source>
</evidence>
<keyword evidence="9" id="KW-1133">Transmembrane helix</keyword>
<evidence type="ECO:0000256" key="2">
    <source>
        <dbReference type="ARBA" id="ARBA00004922"/>
    </source>
</evidence>
<protein>
    <recommendedName>
        <fullName evidence="4">Chitobiosyldiphosphodolichol beta-mannosyltransferase</fullName>
        <ecNumber evidence="3">2.4.1.142</ecNumber>
    </recommendedName>
</protein>
<feature type="region of interest" description="Disordered" evidence="12">
    <location>
        <begin position="83"/>
        <end position="120"/>
    </location>
</feature>
<comment type="pathway">
    <text evidence="2">Protein modification; protein glycosylation.</text>
</comment>
<keyword evidence="10" id="KW-0472">Membrane</keyword>
<keyword evidence="8" id="KW-0256">Endoplasmic reticulum</keyword>
<evidence type="ECO:0000256" key="9">
    <source>
        <dbReference type="ARBA" id="ARBA00022989"/>
    </source>
</evidence>
<comment type="subcellular location">
    <subcellularLocation>
        <location evidence="1">Endoplasmic reticulum membrane</location>
        <topology evidence="1">Single-pass membrane protein</topology>
    </subcellularLocation>
</comment>
<keyword evidence="5" id="KW-0328">Glycosyltransferase</keyword>
<dbReference type="OrthoDB" id="614844at2759"/>
<gene>
    <name evidence="13" type="ORF">BDZ94DRAFT_1278504</name>
</gene>
<dbReference type="AlphaFoldDB" id="A0A9P6CAQ3"/>
<evidence type="ECO:0000256" key="5">
    <source>
        <dbReference type="ARBA" id="ARBA00022676"/>
    </source>
</evidence>
<evidence type="ECO:0000313" key="13">
    <source>
        <dbReference type="EMBL" id="KAF9455260.1"/>
    </source>
</evidence>
<dbReference type="Proteomes" id="UP000807353">
    <property type="component" value="Unassembled WGS sequence"/>
</dbReference>
<accession>A0A9P6CAQ3</accession>
<dbReference type="GO" id="GO:0005789">
    <property type="term" value="C:endoplasmic reticulum membrane"/>
    <property type="evidence" value="ECO:0007669"/>
    <property type="project" value="UniProtKB-SubCell"/>
</dbReference>
<evidence type="ECO:0000256" key="6">
    <source>
        <dbReference type="ARBA" id="ARBA00022679"/>
    </source>
</evidence>
<keyword evidence="6 13" id="KW-0808">Transferase</keyword>
<name>A0A9P6CAQ3_9AGAR</name>
<evidence type="ECO:0000256" key="10">
    <source>
        <dbReference type="ARBA" id="ARBA00023136"/>
    </source>
</evidence>
<feature type="compositionally biased region" description="Low complexity" evidence="12">
    <location>
        <begin position="108"/>
        <end position="120"/>
    </location>
</feature>
<keyword evidence="7" id="KW-0812">Transmembrane</keyword>
<evidence type="ECO:0000256" key="7">
    <source>
        <dbReference type="ARBA" id="ARBA00022692"/>
    </source>
</evidence>
<evidence type="ECO:0000313" key="14">
    <source>
        <dbReference type="Proteomes" id="UP000807353"/>
    </source>
</evidence>
<comment type="function">
    <text evidence="11">Participates in the formation of the lipid-linked precursor oligosaccharide for N-glycosylation. Involved in assembling the dolichol-pyrophosphate-GlcNAc(2)-Man(5) intermediate on the cytoplasmic surface of the ER.</text>
</comment>
<dbReference type="PANTHER" id="PTHR13036:SF0">
    <property type="entry name" value="CHITOBIOSYLDIPHOSPHODOLICHOL BETA-MANNOSYLTRANSFERASE"/>
    <property type="match status" value="1"/>
</dbReference>
<dbReference type="EMBL" id="MU150837">
    <property type="protein sequence ID" value="KAF9455260.1"/>
    <property type="molecule type" value="Genomic_DNA"/>
</dbReference>
<dbReference type="InterPro" id="IPR026051">
    <property type="entry name" value="ALG1-like"/>
</dbReference>
<dbReference type="PANTHER" id="PTHR13036">
    <property type="entry name" value="BETA1,4 MANNOSYLTRANSFERASE"/>
    <property type="match status" value="1"/>
</dbReference>
<evidence type="ECO:0000256" key="3">
    <source>
        <dbReference type="ARBA" id="ARBA00012611"/>
    </source>
</evidence>
<feature type="non-terminal residue" evidence="13">
    <location>
        <position position="1"/>
    </location>
</feature>
<reference evidence="13" key="1">
    <citation type="submission" date="2020-11" db="EMBL/GenBank/DDBJ databases">
        <authorList>
            <consortium name="DOE Joint Genome Institute"/>
            <person name="Ahrendt S."/>
            <person name="Riley R."/>
            <person name="Andreopoulos W."/>
            <person name="Labutti K."/>
            <person name="Pangilinan J."/>
            <person name="Ruiz-Duenas F.J."/>
            <person name="Barrasa J.M."/>
            <person name="Sanchez-Garcia M."/>
            <person name="Camarero S."/>
            <person name="Miyauchi S."/>
            <person name="Serrano A."/>
            <person name="Linde D."/>
            <person name="Babiker R."/>
            <person name="Drula E."/>
            <person name="Ayuso-Fernandez I."/>
            <person name="Pacheco R."/>
            <person name="Padilla G."/>
            <person name="Ferreira P."/>
            <person name="Barriuso J."/>
            <person name="Kellner H."/>
            <person name="Castanera R."/>
            <person name="Alfaro M."/>
            <person name="Ramirez L."/>
            <person name="Pisabarro A.G."/>
            <person name="Kuo A."/>
            <person name="Tritt A."/>
            <person name="Lipzen A."/>
            <person name="He G."/>
            <person name="Yan M."/>
            <person name="Ng V."/>
            <person name="Cullen D."/>
            <person name="Martin F."/>
            <person name="Rosso M.-N."/>
            <person name="Henrissat B."/>
            <person name="Hibbett D."/>
            <person name="Martinez A.T."/>
            <person name="Grigoriev I.V."/>
        </authorList>
    </citation>
    <scope>NUCLEOTIDE SEQUENCE</scope>
    <source>
        <strain evidence="13">CBS 247.69</strain>
    </source>
</reference>
<dbReference type="GO" id="GO:0004578">
    <property type="term" value="F:chitobiosyldiphosphodolichol beta-mannosyltransferase activity"/>
    <property type="evidence" value="ECO:0007669"/>
    <property type="project" value="UniProtKB-EC"/>
</dbReference>
<evidence type="ECO:0000256" key="12">
    <source>
        <dbReference type="SAM" id="MobiDB-lite"/>
    </source>
</evidence>
<evidence type="ECO:0000256" key="1">
    <source>
        <dbReference type="ARBA" id="ARBA00004389"/>
    </source>
</evidence>
<evidence type="ECO:0000256" key="11">
    <source>
        <dbReference type="ARBA" id="ARBA00024899"/>
    </source>
</evidence>